<proteinExistence type="predicted"/>
<keyword evidence="3" id="KW-1185">Reference proteome</keyword>
<reference evidence="2 3" key="1">
    <citation type="submission" date="2016-04" db="EMBL/GenBank/DDBJ databases">
        <authorList>
            <consortium name="Pathogen Informatics"/>
        </authorList>
    </citation>
    <scope>NUCLEOTIDE SEQUENCE [LARGE SCALE GENOMIC DNA]</scope>
    <source>
        <strain evidence="2 3">H050680373</strain>
    </source>
</reference>
<evidence type="ECO:0000313" key="2">
    <source>
        <dbReference type="EMBL" id="SAI68165.1"/>
    </source>
</evidence>
<keyword evidence="1" id="KW-0472">Membrane</keyword>
<dbReference type="EMBL" id="FKIF01000003">
    <property type="protein sequence ID" value="SAI68165.1"/>
    <property type="molecule type" value="Genomic_DNA"/>
</dbReference>
<dbReference type="STRING" id="288768.SAMEA3906486_01872"/>
<gene>
    <name evidence="2" type="ORF">SAMEA3906486_01872</name>
</gene>
<name>A0A157SCL5_9BORD</name>
<organism evidence="2 3">
    <name type="scientific">Bordetella ansorpii</name>
    <dbReference type="NCBI Taxonomy" id="288768"/>
    <lineage>
        <taxon>Bacteria</taxon>
        <taxon>Pseudomonadati</taxon>
        <taxon>Pseudomonadota</taxon>
        <taxon>Betaproteobacteria</taxon>
        <taxon>Burkholderiales</taxon>
        <taxon>Alcaligenaceae</taxon>
        <taxon>Bordetella</taxon>
    </lineage>
</organism>
<sequence>MARTKRILDQRPKDKNKLYALHAPEVECISKGKSRTPYEFGVKVSIATTLKKGFVVGARSMPGNPYDGHTLAEALEQAGIIAENPITTAGIDRGYRGVEVPGVRILRSGQRRGLTRGLKVMIKRRSAIEPMIGHMKADGKLGRNWFKSALGDAVHAVLCGAGHNIRLLLRRLRRFCALILALASRGFAAITFSPSL</sequence>
<evidence type="ECO:0000256" key="1">
    <source>
        <dbReference type="SAM" id="Phobius"/>
    </source>
</evidence>
<feature type="transmembrane region" description="Helical" evidence="1">
    <location>
        <begin position="175"/>
        <end position="193"/>
    </location>
</feature>
<dbReference type="Proteomes" id="UP000076848">
    <property type="component" value="Unassembled WGS sequence"/>
</dbReference>
<dbReference type="PANTHER" id="PTHR33803:SF3">
    <property type="entry name" value="BLL1974 PROTEIN"/>
    <property type="match status" value="1"/>
</dbReference>
<protein>
    <recommendedName>
        <fullName evidence="4">Transposase</fullName>
    </recommendedName>
</protein>
<keyword evidence="1" id="KW-1133">Transmembrane helix</keyword>
<dbReference type="AlphaFoldDB" id="A0A157SCL5"/>
<accession>A0A157SCL5</accession>
<evidence type="ECO:0000313" key="3">
    <source>
        <dbReference type="Proteomes" id="UP000076848"/>
    </source>
</evidence>
<keyword evidence="1" id="KW-0812">Transmembrane</keyword>
<dbReference type="PANTHER" id="PTHR33803">
    <property type="entry name" value="IS1478 TRANSPOSASE"/>
    <property type="match status" value="1"/>
</dbReference>
<evidence type="ECO:0008006" key="4">
    <source>
        <dbReference type="Google" id="ProtNLM"/>
    </source>
</evidence>